<dbReference type="EnsemblPlants" id="ORGLA04G0096000.1">
    <property type="protein sequence ID" value="ORGLA04G0096000.1"/>
    <property type="gene ID" value="ORGLA04G0096000"/>
</dbReference>
<reference evidence="1" key="1">
    <citation type="submission" date="2015-06" db="UniProtKB">
        <authorList>
            <consortium name="EnsemblPlants"/>
        </authorList>
    </citation>
    <scope>IDENTIFICATION</scope>
</reference>
<dbReference type="Proteomes" id="UP000007306">
    <property type="component" value="Chromosome 4"/>
</dbReference>
<dbReference type="HOGENOM" id="CLU_2137411_0_0_1"/>
<protein>
    <submittedName>
        <fullName evidence="1">Uncharacterized protein</fullName>
    </submittedName>
</protein>
<proteinExistence type="predicted"/>
<evidence type="ECO:0000313" key="2">
    <source>
        <dbReference type="Proteomes" id="UP000007306"/>
    </source>
</evidence>
<organism evidence="1 2">
    <name type="scientific">Oryza glaberrima</name>
    <name type="common">African rice</name>
    <dbReference type="NCBI Taxonomy" id="4538"/>
    <lineage>
        <taxon>Eukaryota</taxon>
        <taxon>Viridiplantae</taxon>
        <taxon>Streptophyta</taxon>
        <taxon>Embryophyta</taxon>
        <taxon>Tracheophyta</taxon>
        <taxon>Spermatophyta</taxon>
        <taxon>Magnoliopsida</taxon>
        <taxon>Liliopsida</taxon>
        <taxon>Poales</taxon>
        <taxon>Poaceae</taxon>
        <taxon>BOP clade</taxon>
        <taxon>Oryzoideae</taxon>
        <taxon>Oryzeae</taxon>
        <taxon>Oryzinae</taxon>
        <taxon>Oryza</taxon>
    </lineage>
</organism>
<name>I1PL91_ORYGL</name>
<dbReference type="Gramene" id="ORGLA04G0096000.1">
    <property type="protein sequence ID" value="ORGLA04G0096000.1"/>
    <property type="gene ID" value="ORGLA04G0096000"/>
</dbReference>
<evidence type="ECO:0000313" key="1">
    <source>
        <dbReference type="EnsemblPlants" id="ORGLA04G0096000.1"/>
    </source>
</evidence>
<sequence length="113" mass="12455">MAPPHAWRDRSMDHHPKRWCFFFFPSPDSSSASSSASLAACLASFLSWCSWNANPPLPSAAAAATPSSILCRCAFSGSFFAWCLSYCTSTHGHRSIVINGATEFNLFEEEEER</sequence>
<accession>I1PL91</accession>
<dbReference type="AlphaFoldDB" id="I1PL91"/>
<reference evidence="1 2" key="2">
    <citation type="submission" date="2018-04" db="EMBL/GenBank/DDBJ databases">
        <title>OglaRS2 (Oryza glaberrima Reference Sequence Version 2).</title>
        <authorList>
            <person name="Zhang J."/>
            <person name="Kudrna D."/>
            <person name="Lee S."/>
            <person name="Talag J."/>
            <person name="Rajasekar S."/>
            <person name="Wing R.A."/>
        </authorList>
    </citation>
    <scope>NUCLEOTIDE SEQUENCE [LARGE SCALE GENOMIC DNA]</scope>
    <source>
        <strain evidence="1 2">cv. IRGC 96717</strain>
    </source>
</reference>
<keyword evidence="2" id="KW-1185">Reference proteome</keyword>